<evidence type="ECO:0000256" key="3">
    <source>
        <dbReference type="ARBA" id="ARBA00023004"/>
    </source>
</evidence>
<dbReference type="PROSITE" id="PS00198">
    <property type="entry name" value="4FE4S_FER_1"/>
    <property type="match status" value="2"/>
</dbReference>
<dbReference type="GO" id="GO:0046872">
    <property type="term" value="F:metal ion binding"/>
    <property type="evidence" value="ECO:0007669"/>
    <property type="project" value="UniProtKB-KW"/>
</dbReference>
<keyword evidence="7" id="KW-1185">Reference proteome</keyword>
<evidence type="ECO:0000256" key="1">
    <source>
        <dbReference type="ARBA" id="ARBA00022485"/>
    </source>
</evidence>
<feature type="domain" description="4Fe-4S ferredoxin-type" evidence="5">
    <location>
        <begin position="56"/>
        <end position="86"/>
    </location>
</feature>
<dbReference type="PANTHER" id="PTHR24960">
    <property type="entry name" value="PHOTOSYSTEM I IRON-SULFUR CENTER-RELATED"/>
    <property type="match status" value="1"/>
</dbReference>
<keyword evidence="1" id="KW-0004">4Fe-4S</keyword>
<dbReference type="PROSITE" id="PS51379">
    <property type="entry name" value="4FE4S_FER_2"/>
    <property type="match status" value="3"/>
</dbReference>
<sequence length="184" mass="19797">MTHSEKDERYYRAVLEHKSVSRRGLFRGLFSGVNATTKQAKTQDQIRSVPRPPGSAEESIFARLCSEDCNQCEQVCPQQVISMVGGFPELSLDYNSCSECGECARACPTLAISAHSIGTGAIASISSNCLRRMSPSCEECVQVCSHDALSLLNKGVEVNSDSCSGCGQCREACPAMAIDMVMKG</sequence>
<dbReference type="PANTHER" id="PTHR24960:SF79">
    <property type="entry name" value="PHOTOSYSTEM I IRON-SULFUR CENTER"/>
    <property type="match status" value="1"/>
</dbReference>
<dbReference type="SUPFAM" id="SSF54862">
    <property type="entry name" value="4Fe-4S ferredoxins"/>
    <property type="match status" value="1"/>
</dbReference>
<dbReference type="InterPro" id="IPR017896">
    <property type="entry name" value="4Fe4S_Fe-S-bd"/>
</dbReference>
<dbReference type="RefSeq" id="WP_261836366.1">
    <property type="nucleotide sequence ID" value="NZ_AP024882.1"/>
</dbReference>
<comment type="caution">
    <text evidence="6">The sequence shown here is derived from an EMBL/GenBank/DDBJ whole genome shotgun (WGS) entry which is preliminary data.</text>
</comment>
<evidence type="ECO:0000256" key="4">
    <source>
        <dbReference type="ARBA" id="ARBA00023014"/>
    </source>
</evidence>
<protein>
    <submittedName>
        <fullName evidence="6">Ferredoxin-type protein napF</fullName>
    </submittedName>
</protein>
<dbReference type="Pfam" id="PF12838">
    <property type="entry name" value="Fer4_7"/>
    <property type="match status" value="1"/>
</dbReference>
<dbReference type="InterPro" id="IPR017900">
    <property type="entry name" value="4Fe4S_Fe_S_CS"/>
</dbReference>
<reference evidence="6 7" key="2">
    <citation type="submission" date="2015-01" db="EMBL/GenBank/DDBJ databases">
        <authorList>
            <consortium name="NBRP consortium"/>
            <person name="Sawabe T."/>
            <person name="Meirelles P."/>
            <person name="Feng G."/>
            <person name="Sayaka M."/>
            <person name="Hattori M."/>
            <person name="Ohkuma M."/>
        </authorList>
    </citation>
    <scope>NUCLEOTIDE SEQUENCE [LARGE SCALE GENOMIC DNA]</scope>
    <source>
        <strain evidence="7">JCM 19231</strain>
    </source>
</reference>
<evidence type="ECO:0000259" key="5">
    <source>
        <dbReference type="PROSITE" id="PS51379"/>
    </source>
</evidence>
<dbReference type="Gene3D" id="3.30.70.20">
    <property type="match status" value="2"/>
</dbReference>
<evidence type="ECO:0000313" key="6">
    <source>
        <dbReference type="EMBL" id="GAM59380.1"/>
    </source>
</evidence>
<evidence type="ECO:0000256" key="2">
    <source>
        <dbReference type="ARBA" id="ARBA00022723"/>
    </source>
</evidence>
<dbReference type="InterPro" id="IPR050157">
    <property type="entry name" value="PSI_iron-sulfur_center"/>
</dbReference>
<feature type="domain" description="4Fe-4S ferredoxin-type" evidence="5">
    <location>
        <begin position="154"/>
        <end position="183"/>
    </location>
</feature>
<evidence type="ECO:0000313" key="7">
    <source>
        <dbReference type="Proteomes" id="UP000031671"/>
    </source>
</evidence>
<dbReference type="Proteomes" id="UP000031671">
    <property type="component" value="Unassembled WGS sequence"/>
</dbReference>
<reference evidence="6 7" key="1">
    <citation type="submission" date="2015-01" db="EMBL/GenBank/DDBJ databases">
        <title>Vibrio sp. C1 JCM 19231 whole genome shotgun sequence.</title>
        <authorList>
            <person name="Sawabe T."/>
            <person name="Meirelles P."/>
            <person name="Feng G."/>
            <person name="Sayaka M."/>
            <person name="Hattori M."/>
            <person name="Ohkuma M."/>
        </authorList>
    </citation>
    <scope>NUCLEOTIDE SEQUENCE [LARGE SCALE GENOMIC DNA]</scope>
    <source>
        <strain evidence="7">JCM 19231</strain>
    </source>
</reference>
<feature type="domain" description="4Fe-4S ferredoxin-type" evidence="5">
    <location>
        <begin position="88"/>
        <end position="117"/>
    </location>
</feature>
<keyword evidence="3" id="KW-0408">Iron</keyword>
<organism evidence="6 7">
    <name type="scientific">Vibrio ishigakensis</name>
    <dbReference type="NCBI Taxonomy" id="1481914"/>
    <lineage>
        <taxon>Bacteria</taxon>
        <taxon>Pseudomonadati</taxon>
        <taxon>Pseudomonadota</taxon>
        <taxon>Gammaproteobacteria</taxon>
        <taxon>Vibrionales</taxon>
        <taxon>Vibrionaceae</taxon>
        <taxon>Vibrio</taxon>
    </lineage>
</organism>
<dbReference type="AlphaFoldDB" id="A0A0B8NXW6"/>
<dbReference type="GO" id="GO:0051539">
    <property type="term" value="F:4 iron, 4 sulfur cluster binding"/>
    <property type="evidence" value="ECO:0007669"/>
    <property type="project" value="UniProtKB-KW"/>
</dbReference>
<gene>
    <name evidence="6" type="ORF">JCM19231_1734</name>
</gene>
<dbReference type="Pfam" id="PF00037">
    <property type="entry name" value="Fer4"/>
    <property type="match status" value="1"/>
</dbReference>
<proteinExistence type="predicted"/>
<name>A0A0B8NXW6_9VIBR</name>
<accession>A0A0B8NXW6</accession>
<keyword evidence="4" id="KW-0411">Iron-sulfur</keyword>
<keyword evidence="2" id="KW-0479">Metal-binding</keyword>
<dbReference type="EMBL" id="BBRZ01000146">
    <property type="protein sequence ID" value="GAM59380.1"/>
    <property type="molecule type" value="Genomic_DNA"/>
</dbReference>